<evidence type="ECO:0000313" key="3">
    <source>
        <dbReference type="Proteomes" id="UP000441772"/>
    </source>
</evidence>
<keyword evidence="3" id="KW-1185">Reference proteome</keyword>
<comment type="caution">
    <text evidence="2">The sequence shown here is derived from an EMBL/GenBank/DDBJ whole genome shotgun (WGS) entry which is preliminary data.</text>
</comment>
<evidence type="ECO:0000313" key="2">
    <source>
        <dbReference type="EMBL" id="KAB7789779.1"/>
    </source>
</evidence>
<dbReference type="Proteomes" id="UP000441772">
    <property type="component" value="Unassembled WGS sequence"/>
</dbReference>
<evidence type="ECO:0008006" key="4">
    <source>
        <dbReference type="Google" id="ProtNLM"/>
    </source>
</evidence>
<evidence type="ECO:0000256" key="1">
    <source>
        <dbReference type="SAM" id="SignalP"/>
    </source>
</evidence>
<feature type="chain" id="PRO_5026132289" description="Peptidase inhibitor family I36" evidence="1">
    <location>
        <begin position="30"/>
        <end position="127"/>
    </location>
</feature>
<sequence length="127" mass="13585">MNVKRIKTLTTTLLAVVCISSFTVPSAMATAPPGVSPASVTIAPTRGCTDDNAGCWYGHTAQGDMQFSAGDIYSGTWAARGWYTSGNRWGRVGYVFNGRSYERGPVGAYDVIKPPEGTVTGKMVERR</sequence>
<proteinExistence type="predicted"/>
<dbReference type="EMBL" id="WBVT01000032">
    <property type="protein sequence ID" value="KAB7789779.1"/>
    <property type="molecule type" value="Genomic_DNA"/>
</dbReference>
<feature type="signal peptide" evidence="1">
    <location>
        <begin position="1"/>
        <end position="29"/>
    </location>
</feature>
<reference evidence="2 3" key="1">
    <citation type="submission" date="2019-09" db="EMBL/GenBank/DDBJ databases">
        <title>Characterization of the phylogenetic diversity of two novel species belonging to the genus Bifidobacterium: Bifidobacterium cebidarum sp. nov. and Bifidobacterium leontopitheci sp. nov.</title>
        <authorList>
            <person name="Lugli G.A."/>
            <person name="Duranti S."/>
            <person name="Milani C."/>
            <person name="Turroni F."/>
            <person name="Ventura M."/>
        </authorList>
    </citation>
    <scope>NUCLEOTIDE SEQUENCE [LARGE SCALE GENOMIC DNA]</scope>
    <source>
        <strain evidence="2 3">LMG 31471</strain>
    </source>
</reference>
<gene>
    <name evidence="2" type="ORF">F7D09_1724</name>
</gene>
<accession>A0A6I1GK36</accession>
<dbReference type="AlphaFoldDB" id="A0A6I1GK36"/>
<keyword evidence="1" id="KW-0732">Signal</keyword>
<name>A0A6I1GK36_9BIFI</name>
<protein>
    <recommendedName>
        <fullName evidence="4">Peptidase inhibitor family I36</fullName>
    </recommendedName>
</protein>
<dbReference type="RefSeq" id="WP_152235079.1">
    <property type="nucleotide sequence ID" value="NZ_JBHSKZ010000012.1"/>
</dbReference>
<organism evidence="2 3">
    <name type="scientific">Bifidobacterium leontopitheci</name>
    <dbReference type="NCBI Taxonomy" id="2650774"/>
    <lineage>
        <taxon>Bacteria</taxon>
        <taxon>Bacillati</taxon>
        <taxon>Actinomycetota</taxon>
        <taxon>Actinomycetes</taxon>
        <taxon>Bifidobacteriales</taxon>
        <taxon>Bifidobacteriaceae</taxon>
        <taxon>Bifidobacterium</taxon>
    </lineage>
</organism>